<feature type="transmembrane region" description="Helical" evidence="1">
    <location>
        <begin position="115"/>
        <end position="140"/>
    </location>
</feature>
<sequence>MSSGIYGIAPDINRGEYDLVLMDAEVLENETLSISDTESRQGHDKTPWWNSIFVKIACGLVLETVLAGLMYFFANDQLREYSVLTSWTRYWSKLITFGLIWCMSIFLRRKSSSKVLVITYTLILGVFLLIETFTMISIYMG</sequence>
<organism evidence="2 3">
    <name type="scientific">Babjeviella inositovora NRRL Y-12698</name>
    <dbReference type="NCBI Taxonomy" id="984486"/>
    <lineage>
        <taxon>Eukaryota</taxon>
        <taxon>Fungi</taxon>
        <taxon>Dikarya</taxon>
        <taxon>Ascomycota</taxon>
        <taxon>Saccharomycotina</taxon>
        <taxon>Pichiomycetes</taxon>
        <taxon>Serinales incertae sedis</taxon>
        <taxon>Babjeviella</taxon>
    </lineage>
</organism>
<protein>
    <submittedName>
        <fullName evidence="2">Uncharacterized protein</fullName>
    </submittedName>
</protein>
<keyword evidence="3" id="KW-1185">Reference proteome</keyword>
<accession>A0A1E3QU88</accession>
<reference evidence="3" key="1">
    <citation type="submission" date="2016-05" db="EMBL/GenBank/DDBJ databases">
        <title>Comparative genomics of biotechnologically important yeasts.</title>
        <authorList>
            <consortium name="DOE Joint Genome Institute"/>
            <person name="Riley R."/>
            <person name="Haridas S."/>
            <person name="Wolfe K.H."/>
            <person name="Lopes M.R."/>
            <person name="Hittinger C.T."/>
            <person name="Goker M."/>
            <person name="Salamov A."/>
            <person name="Wisecaver J."/>
            <person name="Long T.M."/>
            <person name="Aerts A.L."/>
            <person name="Barry K."/>
            <person name="Choi C."/>
            <person name="Clum A."/>
            <person name="Coughlan A.Y."/>
            <person name="Deshpande S."/>
            <person name="Douglass A.P."/>
            <person name="Hanson S.J."/>
            <person name="Klenk H.-P."/>
            <person name="Labutti K."/>
            <person name="Lapidus A."/>
            <person name="Lindquist E."/>
            <person name="Lipzen A."/>
            <person name="Meier-Kolthoff J.P."/>
            <person name="Ohm R.A."/>
            <person name="Otillar R.P."/>
            <person name="Pangilinan J."/>
            <person name="Peng Y."/>
            <person name="Rokas A."/>
            <person name="Rosa C.A."/>
            <person name="Scheuner C."/>
            <person name="Sibirny A.A."/>
            <person name="Slot J.C."/>
            <person name="Stielow J.B."/>
            <person name="Sun H."/>
            <person name="Kurtzman C.P."/>
            <person name="Blackwell M."/>
            <person name="Grigoriev I.V."/>
            <person name="Jeffries T.W."/>
        </authorList>
    </citation>
    <scope>NUCLEOTIDE SEQUENCE [LARGE SCALE GENOMIC DNA]</scope>
    <source>
        <strain evidence="3">NRRL Y-12698</strain>
    </source>
</reference>
<feature type="transmembrane region" description="Helical" evidence="1">
    <location>
        <begin position="52"/>
        <end position="74"/>
    </location>
</feature>
<dbReference type="Proteomes" id="UP000094336">
    <property type="component" value="Unassembled WGS sequence"/>
</dbReference>
<evidence type="ECO:0000313" key="3">
    <source>
        <dbReference type="Proteomes" id="UP000094336"/>
    </source>
</evidence>
<proteinExistence type="predicted"/>
<keyword evidence="1" id="KW-0472">Membrane</keyword>
<name>A0A1E3QU88_9ASCO</name>
<keyword evidence="1" id="KW-1133">Transmembrane helix</keyword>
<dbReference type="RefSeq" id="XP_018986567.1">
    <property type="nucleotide sequence ID" value="XM_019128339.1"/>
</dbReference>
<feature type="transmembrane region" description="Helical" evidence="1">
    <location>
        <begin position="90"/>
        <end position="108"/>
    </location>
</feature>
<gene>
    <name evidence="2" type="ORF">BABINDRAFT_160618</name>
</gene>
<keyword evidence="1" id="KW-0812">Transmembrane</keyword>
<dbReference type="AlphaFoldDB" id="A0A1E3QU88"/>
<dbReference type="GeneID" id="30146192"/>
<evidence type="ECO:0000256" key="1">
    <source>
        <dbReference type="SAM" id="Phobius"/>
    </source>
</evidence>
<evidence type="ECO:0000313" key="2">
    <source>
        <dbReference type="EMBL" id="ODQ81239.1"/>
    </source>
</evidence>
<dbReference type="EMBL" id="KV454428">
    <property type="protein sequence ID" value="ODQ81239.1"/>
    <property type="molecule type" value="Genomic_DNA"/>
</dbReference>